<gene>
    <name evidence="3" type="primary">LOC108080484</name>
</gene>
<dbReference type="OMA" id="EDGDINC"/>
<name>A0A6P4IP19_DROKI</name>
<dbReference type="Gene3D" id="3.40.309.10">
    <property type="entry name" value="Aldehyde Dehydrogenase, Chain A, domain 2"/>
    <property type="match status" value="1"/>
</dbReference>
<organism evidence="2 3">
    <name type="scientific">Drosophila kikkawai</name>
    <name type="common">Fruit fly</name>
    <dbReference type="NCBI Taxonomy" id="30033"/>
    <lineage>
        <taxon>Eukaryota</taxon>
        <taxon>Metazoa</taxon>
        <taxon>Ecdysozoa</taxon>
        <taxon>Arthropoda</taxon>
        <taxon>Hexapoda</taxon>
        <taxon>Insecta</taxon>
        <taxon>Pterygota</taxon>
        <taxon>Neoptera</taxon>
        <taxon>Endopterygota</taxon>
        <taxon>Diptera</taxon>
        <taxon>Brachycera</taxon>
        <taxon>Muscomorpha</taxon>
        <taxon>Ephydroidea</taxon>
        <taxon>Drosophilidae</taxon>
        <taxon>Drosophila</taxon>
        <taxon>Sophophora</taxon>
    </lineage>
</organism>
<dbReference type="GO" id="GO:0016620">
    <property type="term" value="F:oxidoreductase activity, acting on the aldehyde or oxo group of donors, NAD or NADP as acceptor"/>
    <property type="evidence" value="ECO:0007669"/>
    <property type="project" value="InterPro"/>
</dbReference>
<dbReference type="PANTHER" id="PTHR21644">
    <property type="entry name" value="AT02555P-RELATED"/>
    <property type="match status" value="1"/>
</dbReference>
<dbReference type="InterPro" id="IPR016161">
    <property type="entry name" value="Ald_DH/histidinol_DH"/>
</dbReference>
<dbReference type="AlphaFoldDB" id="A0A6P4IP19"/>
<sequence>MIRAKNTTEGGDKLANKPPSSPGPLIDHDFIYCLNCSRSLAVSQPLEVDTEKSDNSTKSLAEYSKQPPRLTWAELGSMDVDEESVPEEDIQYRWNSPRLMILCEDGDINCAMHYLCESLHDPFASNSVATLLLQESLLEEFIDRVKDRLEPLSSQISGHPVFLQTLQRLELLQAKTTRGNPKKVPLNESPVLVYDLSQRYLGKGPTGVITVHTFRTMQEAIKLQSKESLPFTSVTIWNEKLAAAYELVARFKMLIFLLNCFYVDLGPISMAFSMNQNSVKIVDGYHYETLTFRSDRKVIVHPVGTIWANLVHERALSF</sequence>
<accession>A0A6P4IP19</accession>
<evidence type="ECO:0000256" key="1">
    <source>
        <dbReference type="SAM" id="MobiDB-lite"/>
    </source>
</evidence>
<evidence type="ECO:0000313" key="2">
    <source>
        <dbReference type="Proteomes" id="UP001652661"/>
    </source>
</evidence>
<feature type="region of interest" description="Disordered" evidence="1">
    <location>
        <begin position="1"/>
        <end position="22"/>
    </location>
</feature>
<keyword evidence="2" id="KW-1185">Reference proteome</keyword>
<dbReference type="OrthoDB" id="310895at2759"/>
<dbReference type="InterPro" id="IPR016163">
    <property type="entry name" value="Ald_DH_C"/>
</dbReference>
<dbReference type="Proteomes" id="UP001652661">
    <property type="component" value="Chromosome 3R"/>
</dbReference>
<proteinExistence type="predicted"/>
<reference evidence="3" key="1">
    <citation type="submission" date="2025-08" db="UniProtKB">
        <authorList>
            <consortium name="RefSeq"/>
        </authorList>
    </citation>
    <scope>IDENTIFICATION</scope>
    <source>
        <strain evidence="3">14028-0561.14</strain>
        <tissue evidence="3">Whole fly</tissue>
    </source>
</reference>
<dbReference type="Pfam" id="PF07368">
    <property type="entry name" value="DUF1487"/>
    <property type="match status" value="1"/>
</dbReference>
<dbReference type="GeneID" id="108080484"/>
<dbReference type="InterPro" id="IPR009961">
    <property type="entry name" value="DUF1487"/>
</dbReference>
<dbReference type="PANTHER" id="PTHR21644:SF0">
    <property type="entry name" value="AT02555P-RELATED"/>
    <property type="match status" value="1"/>
</dbReference>
<evidence type="ECO:0000313" key="3">
    <source>
        <dbReference type="RefSeq" id="XP_017030727.1"/>
    </source>
</evidence>
<dbReference type="RefSeq" id="XP_017030727.1">
    <property type="nucleotide sequence ID" value="XM_017175238.3"/>
</dbReference>
<dbReference type="SUPFAM" id="SSF53720">
    <property type="entry name" value="ALDH-like"/>
    <property type="match status" value="1"/>
</dbReference>
<protein>
    <submittedName>
        <fullName evidence="3">Uncharacterized protein</fullName>
    </submittedName>
</protein>